<sequence length="742" mass="84153">MTEEKLDLKELIKYIDPAACTYSEWVEVGMALKHEGYSCDDWDEWSRPDKRYHAGDCEKKWNTFNGAAAPVTAGTIVQMAKDNGWHFQADDGALDWDSVIGEQKDDLVLVDKSWIEGKELNIPDKWNPVEQITKYLETLFEAGETVGYVTESWEKDSKYLPTKGVYTRTAGELIEALSKCEGDIGRVIGDCKPEAGAWIRFNPLDGKGVKNENVTEFRYALVESDTTDITHQNQIIRELELPIACLVYSGGKSLHAIVRIDAANFDEYRKRVDYLYDVCKKNGIDIDRQNKNPSRLSRMPGVERNGKKQYLLDTNIGKSSWNEWKEWIESINDDLPDPESVADVWNDLPELAPPLIDGVLRQGHKMLVAGPSKAGKSFALIELCCAIAEGREWLGFKCTQGKIMYVNLELDRASCLHRFKDVYTTLGWAAENLHNIDVWNLRGKSIPMDKLAPKLIRRAAKKNYIAIVIDPIYKIITGDENSADQMAHFCNQFDKVCTELGCAVIYCHHHSKGAQGGKRSMDRASGSGVFARDPDALLDLIELDITDGIRKQQEDKAQCEICLKWMRRFKLPEPSQDEENTAHELLKMCGESLSPASRDLMLAEVRTAWNSIEQRTAWRVEGTLREFPKFAPVNLWFDYPVHRIDDTGVLENIKPDSDFNSKNSPFRRNFSSKKTSSERKKDRTSSIETAFDACNMDGRVTVNELSEYLGVTAKTVRKRLTEHGGFWIDDGEVGKKNKGKSR</sequence>
<accession>A0A8S5TMF3</accession>
<dbReference type="EMBL" id="BK032859">
    <property type="protein sequence ID" value="DAF64385.1"/>
    <property type="molecule type" value="Genomic_DNA"/>
</dbReference>
<dbReference type="InterPro" id="IPR027417">
    <property type="entry name" value="P-loop_NTPase"/>
</dbReference>
<feature type="region of interest" description="Disordered" evidence="1">
    <location>
        <begin position="656"/>
        <end position="685"/>
    </location>
</feature>
<dbReference type="CDD" id="cd01125">
    <property type="entry name" value="RepA_RSF1010_like"/>
    <property type="match status" value="1"/>
</dbReference>
<evidence type="ECO:0000256" key="1">
    <source>
        <dbReference type="SAM" id="MobiDB-lite"/>
    </source>
</evidence>
<evidence type="ECO:0000313" key="3">
    <source>
        <dbReference type="EMBL" id="DAF64385.1"/>
    </source>
</evidence>
<feature type="compositionally biased region" description="Basic and acidic residues" evidence="1">
    <location>
        <begin position="675"/>
        <end position="685"/>
    </location>
</feature>
<dbReference type="Pfam" id="PF13481">
    <property type="entry name" value="AAA_25"/>
    <property type="match status" value="1"/>
</dbReference>
<dbReference type="SUPFAM" id="SSF52540">
    <property type="entry name" value="P-loop containing nucleoside triphosphate hydrolases"/>
    <property type="match status" value="1"/>
</dbReference>
<name>A0A8S5TMF3_9CAUD</name>
<evidence type="ECO:0000259" key="2">
    <source>
        <dbReference type="Pfam" id="PF08707"/>
    </source>
</evidence>
<proteinExistence type="predicted"/>
<dbReference type="InterPro" id="IPR038724">
    <property type="entry name" value="RepA"/>
</dbReference>
<dbReference type="GO" id="GO:0016817">
    <property type="term" value="F:hydrolase activity, acting on acid anhydrides"/>
    <property type="evidence" value="ECO:0007669"/>
    <property type="project" value="InterPro"/>
</dbReference>
<protein>
    <submittedName>
        <fullName evidence="3">Regulatory protein repA</fullName>
    </submittedName>
</protein>
<reference evidence="3" key="1">
    <citation type="journal article" date="2021" name="Proc. Natl. Acad. Sci. U.S.A.">
        <title>A Catalog of Tens of Thousands of Viruses from Human Metagenomes Reveals Hidden Associations with Chronic Diseases.</title>
        <authorList>
            <person name="Tisza M.J."/>
            <person name="Buck C.B."/>
        </authorList>
    </citation>
    <scope>NUCLEOTIDE SEQUENCE</scope>
    <source>
        <strain evidence="3">Ct9UA16</strain>
    </source>
</reference>
<dbReference type="Pfam" id="PF08707">
    <property type="entry name" value="PriCT_2"/>
    <property type="match status" value="1"/>
</dbReference>
<organism evidence="3">
    <name type="scientific">Siphoviridae sp. ct9UA16</name>
    <dbReference type="NCBI Taxonomy" id="2827793"/>
    <lineage>
        <taxon>Viruses</taxon>
        <taxon>Duplodnaviria</taxon>
        <taxon>Heunggongvirae</taxon>
        <taxon>Uroviricota</taxon>
        <taxon>Caudoviricetes</taxon>
    </lineage>
</organism>
<dbReference type="InterPro" id="IPR014819">
    <property type="entry name" value="PriCT_2"/>
</dbReference>
<feature type="domain" description="Primase C-terminal 2" evidence="2">
    <location>
        <begin position="9"/>
        <end position="80"/>
    </location>
</feature>
<dbReference type="Gene3D" id="3.40.50.300">
    <property type="entry name" value="P-loop containing nucleotide triphosphate hydrolases"/>
    <property type="match status" value="1"/>
</dbReference>